<evidence type="ECO:0000313" key="2">
    <source>
        <dbReference type="EMBL" id="JAD36965.1"/>
    </source>
</evidence>
<feature type="region of interest" description="Disordered" evidence="1">
    <location>
        <begin position="36"/>
        <end position="56"/>
    </location>
</feature>
<sequence>MQNKSWPNYHNRKNCTKCCYDPSRCRDRYQSPFAPPAAPLPFHINGEGRGSRPVAA</sequence>
<evidence type="ECO:0000256" key="1">
    <source>
        <dbReference type="SAM" id="MobiDB-lite"/>
    </source>
</evidence>
<reference evidence="2" key="1">
    <citation type="submission" date="2014-09" db="EMBL/GenBank/DDBJ databases">
        <authorList>
            <person name="Magalhaes I.L.F."/>
            <person name="Oliveira U."/>
            <person name="Santos F.R."/>
            <person name="Vidigal T.H.D.A."/>
            <person name="Brescovit A.D."/>
            <person name="Santos A.J."/>
        </authorList>
    </citation>
    <scope>NUCLEOTIDE SEQUENCE</scope>
    <source>
        <tissue evidence="2">Shoot tissue taken approximately 20 cm above the soil surface</tissue>
    </source>
</reference>
<dbReference type="AlphaFoldDB" id="A0A0A8ZJN9"/>
<name>A0A0A8ZJN9_ARUDO</name>
<organism evidence="2">
    <name type="scientific">Arundo donax</name>
    <name type="common">Giant reed</name>
    <name type="synonym">Donax arundinaceus</name>
    <dbReference type="NCBI Taxonomy" id="35708"/>
    <lineage>
        <taxon>Eukaryota</taxon>
        <taxon>Viridiplantae</taxon>
        <taxon>Streptophyta</taxon>
        <taxon>Embryophyta</taxon>
        <taxon>Tracheophyta</taxon>
        <taxon>Spermatophyta</taxon>
        <taxon>Magnoliopsida</taxon>
        <taxon>Liliopsida</taxon>
        <taxon>Poales</taxon>
        <taxon>Poaceae</taxon>
        <taxon>PACMAD clade</taxon>
        <taxon>Arundinoideae</taxon>
        <taxon>Arundineae</taxon>
        <taxon>Arundo</taxon>
    </lineage>
</organism>
<protein>
    <submittedName>
        <fullName evidence="2">Uncharacterized protein</fullName>
    </submittedName>
</protein>
<dbReference type="EMBL" id="GBRH01260930">
    <property type="protein sequence ID" value="JAD36965.1"/>
    <property type="molecule type" value="Transcribed_RNA"/>
</dbReference>
<reference evidence="2" key="2">
    <citation type="journal article" date="2015" name="Data Brief">
        <title>Shoot transcriptome of the giant reed, Arundo donax.</title>
        <authorList>
            <person name="Barrero R.A."/>
            <person name="Guerrero F.D."/>
            <person name="Moolhuijzen P."/>
            <person name="Goolsby J.A."/>
            <person name="Tidwell J."/>
            <person name="Bellgard S.E."/>
            <person name="Bellgard M.I."/>
        </authorList>
    </citation>
    <scope>NUCLEOTIDE SEQUENCE</scope>
    <source>
        <tissue evidence="2">Shoot tissue taken approximately 20 cm above the soil surface</tissue>
    </source>
</reference>
<proteinExistence type="predicted"/>
<accession>A0A0A8ZJN9</accession>